<comment type="subcellular location">
    <subcellularLocation>
        <location evidence="2">Membrane</location>
        <topology evidence="2">Multi-pass membrane protein</topology>
    </subcellularLocation>
</comment>
<evidence type="ECO:0000256" key="6">
    <source>
        <dbReference type="ARBA" id="ARBA00022617"/>
    </source>
</evidence>
<feature type="domain" description="Cytochrome b/b6 C-terminal region profile" evidence="19">
    <location>
        <begin position="227"/>
        <end position="410"/>
    </location>
</feature>
<feature type="domain" description="Cytochrome b/b6 N-terminal region profile" evidence="18">
    <location>
        <begin position="13"/>
        <end position="224"/>
    </location>
</feature>
<dbReference type="CDD" id="cd00290">
    <property type="entry name" value="cytochrome_b_C"/>
    <property type="match status" value="1"/>
</dbReference>
<dbReference type="InterPro" id="IPR036150">
    <property type="entry name" value="Cyt_b/b6_C_sf"/>
</dbReference>
<evidence type="ECO:0000256" key="15">
    <source>
        <dbReference type="PIRSR" id="PIRSR038885-2"/>
    </source>
</evidence>
<evidence type="ECO:0000256" key="1">
    <source>
        <dbReference type="ARBA" id="ARBA00002444"/>
    </source>
</evidence>
<dbReference type="AlphaFoldDB" id="A0A858R9X9"/>
<evidence type="ECO:0000256" key="14">
    <source>
        <dbReference type="PIRSR" id="PIRSR038885-1"/>
    </source>
</evidence>
<keyword evidence="10 16" id="KW-0249">Electron transport</keyword>
<dbReference type="InterPro" id="IPR030689">
    <property type="entry name" value="Cytochrome_b"/>
</dbReference>
<feature type="transmembrane region" description="Helical" evidence="17">
    <location>
        <begin position="154"/>
        <end position="181"/>
    </location>
</feature>
<dbReference type="PROSITE" id="PS51002">
    <property type="entry name" value="CYTB_NTER"/>
    <property type="match status" value="1"/>
</dbReference>
<dbReference type="CDD" id="cd00284">
    <property type="entry name" value="Cytochrome_b_N"/>
    <property type="match status" value="1"/>
</dbReference>
<feature type="binding site" description="axial binding residue" evidence="15">
    <location>
        <position position="110"/>
    </location>
    <ligand>
        <name>heme b</name>
        <dbReference type="ChEBI" id="CHEBI:60344"/>
        <label>b566</label>
    </ligand>
    <ligandPart>
        <name>Fe</name>
        <dbReference type="ChEBI" id="CHEBI:18248"/>
    </ligandPart>
</feature>
<dbReference type="GO" id="GO:0022904">
    <property type="term" value="P:respiratory electron transport chain"/>
    <property type="evidence" value="ECO:0007669"/>
    <property type="project" value="InterPro"/>
</dbReference>
<dbReference type="GO" id="GO:0016491">
    <property type="term" value="F:oxidoreductase activity"/>
    <property type="evidence" value="ECO:0007669"/>
    <property type="project" value="InterPro"/>
</dbReference>
<evidence type="ECO:0000256" key="17">
    <source>
        <dbReference type="SAM" id="Phobius"/>
    </source>
</evidence>
<keyword evidence="9 15" id="KW-0479">Metal-binding</keyword>
<keyword evidence="12 15" id="KW-0408">Iron</keyword>
<dbReference type="GO" id="GO:0008121">
    <property type="term" value="F:quinol-cytochrome-c reductase activity"/>
    <property type="evidence" value="ECO:0007669"/>
    <property type="project" value="InterPro"/>
</dbReference>
<dbReference type="InterPro" id="IPR048260">
    <property type="entry name" value="Cytochrome_b_C_euk/bac"/>
</dbReference>
<gene>
    <name evidence="20" type="ORF">HHL28_14895</name>
</gene>
<feature type="binding site" description="axial binding residue" evidence="15">
    <location>
        <position position="211"/>
    </location>
    <ligand>
        <name>heme b</name>
        <dbReference type="ChEBI" id="CHEBI:60344"/>
        <label>b566</label>
    </ligand>
    <ligandPart>
        <name>Fe</name>
        <dbReference type="ChEBI" id="CHEBI:18248"/>
    </ligandPart>
</feature>
<keyword evidence="21" id="KW-1185">Reference proteome</keyword>
<dbReference type="InterPro" id="IPR027387">
    <property type="entry name" value="Cytb/b6-like_sf"/>
</dbReference>
<dbReference type="PROSITE" id="PS51003">
    <property type="entry name" value="CYTB_CTER"/>
    <property type="match status" value="1"/>
</dbReference>
<feature type="transmembrane region" description="Helical" evidence="17">
    <location>
        <begin position="246"/>
        <end position="268"/>
    </location>
</feature>
<feature type="transmembrane region" description="Helical" evidence="17">
    <location>
        <begin position="42"/>
        <end position="70"/>
    </location>
</feature>
<dbReference type="GO" id="GO:0046872">
    <property type="term" value="F:metal ion binding"/>
    <property type="evidence" value="ECO:0007669"/>
    <property type="project" value="UniProtKB-KW"/>
</dbReference>
<evidence type="ECO:0000256" key="9">
    <source>
        <dbReference type="ARBA" id="ARBA00022723"/>
    </source>
</evidence>
<comment type="subunit">
    <text evidence="3 16">The main subunits of complex b-c1 are: cytochrome b, cytochrome c1 and the Rieske protein.</text>
</comment>
<dbReference type="SUPFAM" id="SSF81648">
    <property type="entry name" value="a domain/subunit of cytochrome bc1 complex (Ubiquinol-cytochrome c reductase)"/>
    <property type="match status" value="1"/>
</dbReference>
<evidence type="ECO:0000256" key="2">
    <source>
        <dbReference type="ARBA" id="ARBA00004141"/>
    </source>
</evidence>
<dbReference type="InterPro" id="IPR005798">
    <property type="entry name" value="Cyt_b/b6_C"/>
</dbReference>
<feature type="binding site" description="axial binding residue" evidence="15">
    <location>
        <position position="197"/>
    </location>
    <ligand>
        <name>heme b</name>
        <dbReference type="ChEBI" id="CHEBI:60344"/>
        <label>b562</label>
    </ligand>
    <ligandPart>
        <name>Fe</name>
        <dbReference type="ChEBI" id="CHEBI:18248"/>
    </ligandPart>
</feature>
<evidence type="ECO:0000256" key="7">
    <source>
        <dbReference type="ARBA" id="ARBA00022660"/>
    </source>
</evidence>
<evidence type="ECO:0000256" key="4">
    <source>
        <dbReference type="ARBA" id="ARBA00013531"/>
    </source>
</evidence>
<accession>A0A858R9X9</accession>
<evidence type="ECO:0000259" key="19">
    <source>
        <dbReference type="PROSITE" id="PS51003"/>
    </source>
</evidence>
<comment type="cofactor">
    <cofactor evidence="15">
        <name>heme</name>
        <dbReference type="ChEBI" id="CHEBI:30413"/>
    </cofactor>
    <text evidence="15">Binds 2 heme groups non-covalently.</text>
</comment>
<evidence type="ECO:0000313" key="21">
    <source>
        <dbReference type="Proteomes" id="UP000501891"/>
    </source>
</evidence>
<dbReference type="Gene3D" id="1.20.810.10">
    <property type="entry name" value="Cytochrome Bc1 Complex, Chain C"/>
    <property type="match status" value="1"/>
</dbReference>
<dbReference type="Pfam" id="PF00033">
    <property type="entry name" value="Cytochrome_B"/>
    <property type="match status" value="1"/>
</dbReference>
<feature type="transmembrane region" description="Helical" evidence="17">
    <location>
        <begin position="319"/>
        <end position="339"/>
    </location>
</feature>
<evidence type="ECO:0000256" key="12">
    <source>
        <dbReference type="ARBA" id="ARBA00023004"/>
    </source>
</evidence>
<evidence type="ECO:0000256" key="10">
    <source>
        <dbReference type="ARBA" id="ARBA00022982"/>
    </source>
</evidence>
<dbReference type="KEGG" id="acru:HHL28_14895"/>
<dbReference type="PANTHER" id="PTHR19271:SF16">
    <property type="entry name" value="CYTOCHROME B"/>
    <property type="match status" value="1"/>
</dbReference>
<evidence type="ECO:0000259" key="18">
    <source>
        <dbReference type="PROSITE" id="PS51002"/>
    </source>
</evidence>
<reference evidence="20" key="1">
    <citation type="submission" date="2020-04" db="EMBL/GenBank/DDBJ databases">
        <title>A desert anoxygenic phototrophic bacterium fixes CO2 using RubisCO under aerobic conditions.</title>
        <authorList>
            <person name="Tang K."/>
        </authorList>
    </citation>
    <scope>NUCLEOTIDE SEQUENCE [LARGE SCALE GENOMIC DNA]</scope>
    <source>
        <strain evidence="20">MIMtkB3</strain>
    </source>
</reference>
<feature type="binding site" evidence="14">
    <location>
        <position position="216"/>
    </location>
    <ligand>
        <name>a ubiquinone</name>
        <dbReference type="ChEBI" id="CHEBI:16389"/>
    </ligand>
</feature>
<keyword evidence="8 16" id="KW-0812">Transmembrane</keyword>
<dbReference type="EMBL" id="CP051775">
    <property type="protein sequence ID" value="QJE74198.1"/>
    <property type="molecule type" value="Genomic_DNA"/>
</dbReference>
<dbReference type="InterPro" id="IPR005797">
    <property type="entry name" value="Cyt_b/b6_N"/>
</dbReference>
<dbReference type="SUPFAM" id="SSF81342">
    <property type="entry name" value="Transmembrane di-heme cytochromes"/>
    <property type="match status" value="1"/>
</dbReference>
<dbReference type="PANTHER" id="PTHR19271">
    <property type="entry name" value="CYTOCHROME B"/>
    <property type="match status" value="1"/>
</dbReference>
<dbReference type="InterPro" id="IPR016174">
    <property type="entry name" value="Di-haem_cyt_TM"/>
</dbReference>
<evidence type="ECO:0000256" key="3">
    <source>
        <dbReference type="ARBA" id="ARBA00011649"/>
    </source>
</evidence>
<evidence type="ECO:0000256" key="16">
    <source>
        <dbReference type="RuleBase" id="RU003385"/>
    </source>
</evidence>
<sequence>MAHAPTSSFKNPVVNWIDQRLPVFTMMQKEYGTFPTPRNFNYFWNFGALAMFVLATMIVSGVVLAMQYTAHTSLAFTSVERIMRDVNWGWMLRYIHANGASMFFIVVYIHILRGFLYGSYKKPRELLWILGVVIFLLMMATAFMGYVLPWGQMSFWGATVITNLFSAVPVVGESIVTLLWGGFSVDNPTLNRFFALHFLLPFVIFAVVFLHVAALHITGSNNPLGIEPKGPQDTLPFHPYYTTKDLFGLSLFLIFFAFFVFFAPNYLGHPDNYIPADPLVTPAHIVPEWYFLPFYGILRSITFNIGLPFSDVVLIDAKLGGVIAMFASILIWVLMPWLDRSPVKSYRFRPIYKWWVLMLVVSFAMLMYAGGKPAEQPYVLVGQVGTFLYFLFFLGLPVISSFERPLPLPASIAQPVLGGGRVGAVAAAKPMEKA</sequence>
<evidence type="ECO:0000256" key="11">
    <source>
        <dbReference type="ARBA" id="ARBA00022989"/>
    </source>
</evidence>
<comment type="cofactor">
    <cofactor evidence="16">
        <name>heme b</name>
        <dbReference type="ChEBI" id="CHEBI:60344"/>
    </cofactor>
    <text evidence="16">Binds 2 heme groups non-covalently.</text>
</comment>
<name>A0A858R9X9_9PROT</name>
<organism evidence="20 21">
    <name type="scientific">Aerophototrophica crusticola</name>
    <dbReference type="NCBI Taxonomy" id="1709002"/>
    <lineage>
        <taxon>Bacteria</taxon>
        <taxon>Pseudomonadati</taxon>
        <taxon>Pseudomonadota</taxon>
        <taxon>Alphaproteobacteria</taxon>
        <taxon>Rhodospirillales</taxon>
        <taxon>Rhodospirillaceae</taxon>
        <taxon>Aerophototrophica</taxon>
    </lineage>
</organism>
<comment type="function">
    <text evidence="1 16">Component of the ubiquinol-cytochrome c reductase complex (complex III or cytochrome b-c1 complex), which is a respiratory chain that generates an electrochemical potential coupled to ATP synthesis.</text>
</comment>
<keyword evidence="7 16" id="KW-0679">Respiratory chain</keyword>
<dbReference type="GO" id="GO:0045275">
    <property type="term" value="C:respiratory chain complex III"/>
    <property type="evidence" value="ECO:0007669"/>
    <property type="project" value="InterPro"/>
</dbReference>
<dbReference type="InterPro" id="IPR048259">
    <property type="entry name" value="Cytochrome_b_N_euk/bac"/>
</dbReference>
<protein>
    <recommendedName>
        <fullName evidence="4 16">Cytochrome b</fullName>
    </recommendedName>
</protein>
<evidence type="ECO:0000256" key="8">
    <source>
        <dbReference type="ARBA" id="ARBA00022692"/>
    </source>
</evidence>
<dbReference type="Proteomes" id="UP000501891">
    <property type="component" value="Chromosome"/>
</dbReference>
<evidence type="ECO:0000256" key="13">
    <source>
        <dbReference type="ARBA" id="ARBA00023136"/>
    </source>
</evidence>
<feature type="transmembrane region" description="Helical" evidence="17">
    <location>
        <begin position="377"/>
        <end position="399"/>
    </location>
</feature>
<keyword evidence="11 17" id="KW-1133">Transmembrane helix</keyword>
<feature type="transmembrane region" description="Helical" evidence="17">
    <location>
        <begin position="127"/>
        <end position="148"/>
    </location>
</feature>
<feature type="transmembrane region" description="Helical" evidence="17">
    <location>
        <begin position="90"/>
        <end position="115"/>
    </location>
</feature>
<feature type="transmembrane region" description="Helical" evidence="17">
    <location>
        <begin position="193"/>
        <end position="214"/>
    </location>
</feature>
<feature type="binding site" description="axial binding residue" evidence="15">
    <location>
        <position position="96"/>
    </location>
    <ligand>
        <name>heme b</name>
        <dbReference type="ChEBI" id="CHEBI:60344"/>
        <label>b562</label>
    </ligand>
    <ligandPart>
        <name>Fe</name>
        <dbReference type="ChEBI" id="CHEBI:18248"/>
    </ligandPart>
</feature>
<dbReference type="Pfam" id="PF00032">
    <property type="entry name" value="Cytochrom_B_C"/>
    <property type="match status" value="1"/>
</dbReference>
<feature type="transmembrane region" description="Helical" evidence="17">
    <location>
        <begin position="351"/>
        <end position="371"/>
    </location>
</feature>
<comment type="similarity">
    <text evidence="16">Belongs to the cytochrome b family.</text>
</comment>
<keyword evidence="5 16" id="KW-0813">Transport</keyword>
<evidence type="ECO:0000256" key="5">
    <source>
        <dbReference type="ARBA" id="ARBA00022448"/>
    </source>
</evidence>
<keyword evidence="13 17" id="KW-0472">Membrane</keyword>
<dbReference type="PIRSF" id="PIRSF038885">
    <property type="entry name" value="COB"/>
    <property type="match status" value="1"/>
</dbReference>
<dbReference type="FunFam" id="1.20.810.10:FF:000004">
    <property type="entry name" value="Cytochrome b"/>
    <property type="match status" value="1"/>
</dbReference>
<proteinExistence type="inferred from homology"/>
<keyword evidence="6 15" id="KW-0349">Heme</keyword>
<evidence type="ECO:0000313" key="20">
    <source>
        <dbReference type="EMBL" id="QJE74198.1"/>
    </source>
</evidence>